<accession>A0A8S5NSI5</accession>
<dbReference type="SUPFAM" id="SSF109604">
    <property type="entry name" value="HD-domain/PDEase-like"/>
    <property type="match status" value="1"/>
</dbReference>
<dbReference type="EMBL" id="BK015235">
    <property type="protein sequence ID" value="DAD97274.1"/>
    <property type="molecule type" value="Genomic_DNA"/>
</dbReference>
<proteinExistence type="predicted"/>
<dbReference type="Gene3D" id="1.10.3210.10">
    <property type="entry name" value="Hypothetical protein af1432"/>
    <property type="match status" value="1"/>
</dbReference>
<evidence type="ECO:0000313" key="1">
    <source>
        <dbReference type="EMBL" id="DAD97274.1"/>
    </source>
</evidence>
<protein>
    <submittedName>
        <fullName evidence="1">(P)ppGpp synthetase, RelA/SpoT family</fullName>
    </submittedName>
</protein>
<reference evidence="1" key="1">
    <citation type="journal article" date="2021" name="Proc. Natl. Acad. Sci. U.S.A.">
        <title>A Catalog of Tens of Thousands of Viruses from Human Metagenomes Reveals Hidden Associations with Chronic Diseases.</title>
        <authorList>
            <person name="Tisza M.J."/>
            <person name="Buck C.B."/>
        </authorList>
    </citation>
    <scope>NUCLEOTIDE SEQUENCE</scope>
    <source>
        <strain evidence="1">CtWVj20</strain>
    </source>
</reference>
<organism evidence="1">
    <name type="scientific">Phage sp. ctWVj20</name>
    <dbReference type="NCBI Taxonomy" id="2826748"/>
    <lineage>
        <taxon>Viruses</taxon>
    </lineage>
</organism>
<sequence>MMYVIALYIMLKAHLKQKDKSGRMYIFHPLYVSFKLKGYNAKIVGLLHDVVEDSDYTIDDLKKYFNKDIIEAISVITKNKNEKYEDYLKKVKNNKLARLVKIEDLKHNSDLSRLKNITIEDEQRELKYKKALIYLKYR</sequence>
<name>A0A8S5NSI5_9VIRU</name>